<protein>
    <submittedName>
        <fullName evidence="2">Uncharacterized protein</fullName>
    </submittedName>
</protein>
<gene>
    <name evidence="2" type="ORF">AC579_9126</name>
</gene>
<dbReference type="OrthoDB" id="10548007at2759"/>
<feature type="region of interest" description="Disordered" evidence="1">
    <location>
        <begin position="154"/>
        <end position="184"/>
    </location>
</feature>
<evidence type="ECO:0000256" key="1">
    <source>
        <dbReference type="SAM" id="MobiDB-lite"/>
    </source>
</evidence>
<comment type="caution">
    <text evidence="2">The sequence shown here is derived from an EMBL/GenBank/DDBJ whole genome shotgun (WGS) entry which is preliminary data.</text>
</comment>
<organism evidence="2 3">
    <name type="scientific">Pseudocercospora musae</name>
    <dbReference type="NCBI Taxonomy" id="113226"/>
    <lineage>
        <taxon>Eukaryota</taxon>
        <taxon>Fungi</taxon>
        <taxon>Dikarya</taxon>
        <taxon>Ascomycota</taxon>
        <taxon>Pezizomycotina</taxon>
        <taxon>Dothideomycetes</taxon>
        <taxon>Dothideomycetidae</taxon>
        <taxon>Mycosphaerellales</taxon>
        <taxon>Mycosphaerellaceae</taxon>
        <taxon>Pseudocercospora</taxon>
    </lineage>
</organism>
<feature type="compositionally biased region" description="Low complexity" evidence="1">
    <location>
        <begin position="63"/>
        <end position="72"/>
    </location>
</feature>
<keyword evidence="3" id="KW-1185">Reference proteome</keyword>
<evidence type="ECO:0000313" key="3">
    <source>
        <dbReference type="Proteomes" id="UP000073492"/>
    </source>
</evidence>
<sequence>MSTTDQLATLRTSITHAFSSLFSFSFRFAFAGNDSLKLQEPAVPKTPPPQWWQQMTYMPEPDVDPSMSPSPVQNQTTRPRMPADLRKYTPEGARFTEEMDLFEDVFRAPTVPHSQKMPKPAFQLGCPPPAPDSWREFIASKKAPPPLSIQKVAAQKRQRAEAPVRNKRGRGNRRGENGEPARKKARLHRELYLLEEVGQPSMDKVEHAAITDEVVAEQFALI</sequence>
<evidence type="ECO:0000313" key="2">
    <source>
        <dbReference type="EMBL" id="KXT14538.1"/>
    </source>
</evidence>
<dbReference type="Proteomes" id="UP000073492">
    <property type="component" value="Unassembled WGS sequence"/>
</dbReference>
<dbReference type="EMBL" id="LFZO01000079">
    <property type="protein sequence ID" value="KXT14538.1"/>
    <property type="molecule type" value="Genomic_DNA"/>
</dbReference>
<feature type="compositionally biased region" description="Basic and acidic residues" evidence="1">
    <location>
        <begin position="173"/>
        <end position="184"/>
    </location>
</feature>
<name>A0A139IIF2_9PEZI</name>
<feature type="region of interest" description="Disordered" evidence="1">
    <location>
        <begin position="63"/>
        <end position="83"/>
    </location>
</feature>
<reference evidence="2 3" key="1">
    <citation type="submission" date="2015-07" db="EMBL/GenBank/DDBJ databases">
        <title>Comparative genomics of the Sigatoka disease complex on banana suggests a link between parallel evolutionary changes in Pseudocercospora fijiensis and Pseudocercospora eumusae and increased virulence on the banana host.</title>
        <authorList>
            <person name="Chang T.-C."/>
            <person name="Salvucci A."/>
            <person name="Crous P.W."/>
            <person name="Stergiopoulos I."/>
        </authorList>
    </citation>
    <scope>NUCLEOTIDE SEQUENCE [LARGE SCALE GENOMIC DNA]</scope>
    <source>
        <strain evidence="2 3">CBS 116634</strain>
    </source>
</reference>
<proteinExistence type="predicted"/>
<dbReference type="AlphaFoldDB" id="A0A139IIF2"/>
<accession>A0A139IIF2</accession>